<accession>A0A0F8Y072</accession>
<gene>
    <name evidence="1" type="ORF">LCGC14_2880510</name>
</gene>
<protein>
    <submittedName>
        <fullName evidence="1">Uncharacterized protein</fullName>
    </submittedName>
</protein>
<name>A0A0F8Y072_9ZZZZ</name>
<organism evidence="1">
    <name type="scientific">marine sediment metagenome</name>
    <dbReference type="NCBI Taxonomy" id="412755"/>
    <lineage>
        <taxon>unclassified sequences</taxon>
        <taxon>metagenomes</taxon>
        <taxon>ecological metagenomes</taxon>
    </lineage>
</organism>
<dbReference type="AlphaFoldDB" id="A0A0F8Y072"/>
<proteinExistence type="predicted"/>
<evidence type="ECO:0000313" key="1">
    <source>
        <dbReference type="EMBL" id="KKK74762.1"/>
    </source>
</evidence>
<sequence length="118" mass="13139">MSPFPNSSKALLTFSSLLASPGWQAVEPERFATMNMRFETHEKRADELLENMREALSLPSGSELWDNSCAHQLLISEEHSTPTRCTRLRSAPMSGRFSGRSGAILHRHLEDMGVLVPG</sequence>
<reference evidence="1" key="1">
    <citation type="journal article" date="2015" name="Nature">
        <title>Complex archaea that bridge the gap between prokaryotes and eukaryotes.</title>
        <authorList>
            <person name="Spang A."/>
            <person name="Saw J.H."/>
            <person name="Jorgensen S.L."/>
            <person name="Zaremba-Niedzwiedzka K."/>
            <person name="Martijn J."/>
            <person name="Lind A.E."/>
            <person name="van Eijk R."/>
            <person name="Schleper C."/>
            <person name="Guy L."/>
            <person name="Ettema T.J."/>
        </authorList>
    </citation>
    <scope>NUCLEOTIDE SEQUENCE</scope>
</reference>
<dbReference type="EMBL" id="LAZR01056166">
    <property type="protein sequence ID" value="KKK74762.1"/>
    <property type="molecule type" value="Genomic_DNA"/>
</dbReference>
<comment type="caution">
    <text evidence="1">The sequence shown here is derived from an EMBL/GenBank/DDBJ whole genome shotgun (WGS) entry which is preliminary data.</text>
</comment>